<dbReference type="Proteomes" id="UP000237966">
    <property type="component" value="Unassembled WGS sequence"/>
</dbReference>
<dbReference type="OrthoDB" id="9785431at2"/>
<comment type="caution">
    <text evidence="2">The sequence shown here is derived from an EMBL/GenBank/DDBJ whole genome shotgun (WGS) entry which is preliminary data.</text>
</comment>
<feature type="transmembrane region" description="Helical" evidence="1">
    <location>
        <begin position="264"/>
        <end position="284"/>
    </location>
</feature>
<dbReference type="GO" id="GO:0008237">
    <property type="term" value="F:metallopeptidase activity"/>
    <property type="evidence" value="ECO:0007669"/>
    <property type="project" value="UniProtKB-KW"/>
</dbReference>
<proteinExistence type="predicted"/>
<feature type="transmembrane region" description="Helical" evidence="1">
    <location>
        <begin position="206"/>
        <end position="226"/>
    </location>
</feature>
<dbReference type="Pfam" id="PF13367">
    <property type="entry name" value="PrsW-protease"/>
    <property type="match status" value="1"/>
</dbReference>
<reference evidence="2 3" key="1">
    <citation type="submission" date="2018-02" db="EMBL/GenBank/DDBJ databases">
        <title>Bacteriophage NCPPB3778 and a type I-E CRISPR drive the evolution of the US Biological Select Agent, Rathayibacter toxicus.</title>
        <authorList>
            <person name="Davis E.W.II."/>
            <person name="Tabima J.F."/>
            <person name="Weisberg A.J."/>
            <person name="Lopes L.D."/>
            <person name="Wiseman M.S."/>
            <person name="Wiseman M.S."/>
            <person name="Pupko T."/>
            <person name="Belcher M.S."/>
            <person name="Sechler A.J."/>
            <person name="Tancos M.A."/>
            <person name="Schroeder B.K."/>
            <person name="Murray T.D."/>
            <person name="Luster D.G."/>
            <person name="Schneider W.L."/>
            <person name="Rogers E."/>
            <person name="Andreote F.D."/>
            <person name="Grunwald N.J."/>
            <person name="Putnam M.L."/>
            <person name="Chang J.H."/>
        </authorList>
    </citation>
    <scope>NUCLEOTIDE SEQUENCE [LARGE SCALE GENOMIC DNA]</scope>
    <source>
        <strain evidence="2 3">FH99</strain>
    </source>
</reference>
<gene>
    <name evidence="2" type="ORF">C5C51_04165</name>
</gene>
<keyword evidence="1" id="KW-0812">Transmembrane</keyword>
<dbReference type="GO" id="GO:0006508">
    <property type="term" value="P:proteolysis"/>
    <property type="evidence" value="ECO:0007669"/>
    <property type="project" value="UniProtKB-KW"/>
</dbReference>
<keyword evidence="2" id="KW-0482">Metalloprotease</keyword>
<dbReference type="EMBL" id="PSWU01000006">
    <property type="protein sequence ID" value="PPI15658.1"/>
    <property type="molecule type" value="Genomic_DNA"/>
</dbReference>
<dbReference type="InterPro" id="IPR026898">
    <property type="entry name" value="PrsW"/>
</dbReference>
<evidence type="ECO:0000313" key="3">
    <source>
        <dbReference type="Proteomes" id="UP000237966"/>
    </source>
</evidence>
<protein>
    <submittedName>
        <fullName evidence="2">PrsW family intramembrane metalloprotease</fullName>
    </submittedName>
</protein>
<dbReference type="PANTHER" id="PTHR36844:SF1">
    <property type="entry name" value="PROTEASE PRSW"/>
    <property type="match status" value="1"/>
</dbReference>
<accession>A0A2S5Y7U0</accession>
<keyword evidence="1" id="KW-0472">Membrane</keyword>
<keyword evidence="2" id="KW-0645">Protease</keyword>
<name>A0A2S5Y7U0_9MICO</name>
<keyword evidence="1" id="KW-1133">Transmembrane helix</keyword>
<feature type="transmembrane region" description="Helical" evidence="1">
    <location>
        <begin position="166"/>
        <end position="186"/>
    </location>
</feature>
<evidence type="ECO:0000313" key="2">
    <source>
        <dbReference type="EMBL" id="PPI15658.1"/>
    </source>
</evidence>
<sequence length="383" mass="41556">MASSPRALPSVFMSVSLCPQPVRPSAAPTIFGVIGVVLLGLLLLCVLAYVVVRLGVNAAAVCTGVALIPLAVVLLGVRWIDRWDPESPLGLWFAFLWGAGGAAVIVLLIELNMKITAVVLGDYPGYSNFVGAVIRAPLVEETAKGVGVLLVLLIWRRTVDGPVDGIVYAAVVASGFACVENILYFGRGYVEDGLYGLVGIFFLRGVLSPFAHVLFTSCTGVALGVASRRSPDVRVPIALLGLALAVFLHALWNGSSFLMSDWFGFYLVVQVPLFALAVVGVILLRRRERRVTLERLADYEAVGWFSPDEVRMLGTPKGRRTAIHWARSFGGSYPTVMRGLMRSATRLAHLRQRQLLGRAGRDTALEERRLLDDVVARRAVFTR</sequence>
<keyword evidence="2" id="KW-0378">Hydrolase</keyword>
<feature type="transmembrane region" description="Helical" evidence="1">
    <location>
        <begin position="89"/>
        <end position="109"/>
    </location>
</feature>
<organism evidence="2 3">
    <name type="scientific">Rathayibacter toxicus</name>
    <dbReference type="NCBI Taxonomy" id="145458"/>
    <lineage>
        <taxon>Bacteria</taxon>
        <taxon>Bacillati</taxon>
        <taxon>Actinomycetota</taxon>
        <taxon>Actinomycetes</taxon>
        <taxon>Micrococcales</taxon>
        <taxon>Microbacteriaceae</taxon>
        <taxon>Rathayibacter</taxon>
    </lineage>
</organism>
<feature type="transmembrane region" description="Helical" evidence="1">
    <location>
        <begin position="58"/>
        <end position="77"/>
    </location>
</feature>
<feature type="transmembrane region" description="Helical" evidence="1">
    <location>
        <begin position="30"/>
        <end position="52"/>
    </location>
</feature>
<dbReference type="AlphaFoldDB" id="A0A2S5Y7U0"/>
<dbReference type="PANTHER" id="PTHR36844">
    <property type="entry name" value="PROTEASE PRSW"/>
    <property type="match status" value="1"/>
</dbReference>
<evidence type="ECO:0000256" key="1">
    <source>
        <dbReference type="SAM" id="Phobius"/>
    </source>
</evidence>
<feature type="transmembrane region" description="Helical" evidence="1">
    <location>
        <begin position="233"/>
        <end position="252"/>
    </location>
</feature>